<dbReference type="GO" id="GO:0004558">
    <property type="term" value="F:alpha-1,4-glucosidase activity"/>
    <property type="evidence" value="ECO:0007669"/>
    <property type="project" value="TreeGrafter"/>
</dbReference>
<evidence type="ECO:0000313" key="7">
    <source>
        <dbReference type="EMBL" id="VEL34142.1"/>
    </source>
</evidence>
<dbReference type="InterPro" id="IPR011013">
    <property type="entry name" value="Gal_mutarotase_sf_dom"/>
</dbReference>
<dbReference type="PANTHER" id="PTHR22762:SF131">
    <property type="entry name" value="GLYCOSIDE HYDROLASE FAMILY 31 N-TERMINAL DOMAIN-CONTAINING PROTEIN"/>
    <property type="match status" value="1"/>
</dbReference>
<gene>
    <name evidence="7" type="ORF">PXEA_LOCUS27582</name>
</gene>
<reference evidence="7" key="1">
    <citation type="submission" date="2018-11" db="EMBL/GenBank/DDBJ databases">
        <authorList>
            <consortium name="Pathogen Informatics"/>
        </authorList>
    </citation>
    <scope>NUCLEOTIDE SEQUENCE</scope>
</reference>
<dbReference type="AlphaFoldDB" id="A0A3S5BQ59"/>
<keyword evidence="3 4" id="KW-0326">Glycosidase</keyword>
<dbReference type="SUPFAM" id="SSF74650">
    <property type="entry name" value="Galactose mutarotase-like"/>
    <property type="match status" value="1"/>
</dbReference>
<evidence type="ECO:0000313" key="8">
    <source>
        <dbReference type="Proteomes" id="UP000784294"/>
    </source>
</evidence>
<keyword evidence="8" id="KW-1185">Reference proteome</keyword>
<dbReference type="EMBL" id="CAAALY010247066">
    <property type="protein sequence ID" value="VEL34142.1"/>
    <property type="molecule type" value="Genomic_DNA"/>
</dbReference>
<dbReference type="GO" id="GO:0005975">
    <property type="term" value="P:carbohydrate metabolic process"/>
    <property type="evidence" value="ECO:0007669"/>
    <property type="project" value="InterPro"/>
</dbReference>
<dbReference type="PROSITE" id="PS00129">
    <property type="entry name" value="GLYCOSYL_HYDROL_F31_1"/>
    <property type="match status" value="1"/>
</dbReference>
<comment type="caution">
    <text evidence="7">The sequence shown here is derived from an EMBL/GenBank/DDBJ whole genome shotgun (WGS) entry which is preliminary data.</text>
</comment>
<keyword evidence="2 4" id="KW-0378">Hydrolase</keyword>
<feature type="domain" description="Glycoside hydrolase family 31 TIM barrel" evidence="5">
    <location>
        <begin position="129"/>
        <end position="483"/>
    </location>
</feature>
<evidence type="ECO:0000256" key="1">
    <source>
        <dbReference type="ARBA" id="ARBA00007806"/>
    </source>
</evidence>
<protein>
    <submittedName>
        <fullName evidence="7">Uncharacterized protein</fullName>
    </submittedName>
</protein>
<dbReference type="Pfam" id="PF21365">
    <property type="entry name" value="Glyco_hydro_31_3rd"/>
    <property type="match status" value="1"/>
</dbReference>
<dbReference type="InterPro" id="IPR030458">
    <property type="entry name" value="Glyco_hydro_31_AS"/>
</dbReference>
<dbReference type="OrthoDB" id="5839090at2759"/>
<dbReference type="PANTHER" id="PTHR22762">
    <property type="entry name" value="ALPHA-GLUCOSIDASE"/>
    <property type="match status" value="1"/>
</dbReference>
<comment type="similarity">
    <text evidence="1 4">Belongs to the glycosyl hydrolase 31 family.</text>
</comment>
<feature type="domain" description="Glycosyl hydrolase family 31 C-terminal" evidence="6">
    <location>
        <begin position="491"/>
        <end position="583"/>
    </location>
</feature>
<dbReference type="SUPFAM" id="SSF51445">
    <property type="entry name" value="(Trans)glycosidases"/>
    <property type="match status" value="1"/>
</dbReference>
<dbReference type="Pfam" id="PF01055">
    <property type="entry name" value="Glyco_hydro_31_2nd"/>
    <property type="match status" value="1"/>
</dbReference>
<evidence type="ECO:0000256" key="2">
    <source>
        <dbReference type="ARBA" id="ARBA00022801"/>
    </source>
</evidence>
<organism evidence="7 8">
    <name type="scientific">Protopolystoma xenopodis</name>
    <dbReference type="NCBI Taxonomy" id="117903"/>
    <lineage>
        <taxon>Eukaryota</taxon>
        <taxon>Metazoa</taxon>
        <taxon>Spiralia</taxon>
        <taxon>Lophotrochozoa</taxon>
        <taxon>Platyhelminthes</taxon>
        <taxon>Monogenea</taxon>
        <taxon>Polyopisthocotylea</taxon>
        <taxon>Polystomatidea</taxon>
        <taxon>Polystomatidae</taxon>
        <taxon>Protopolystoma</taxon>
    </lineage>
</organism>
<dbReference type="Gene3D" id="2.60.40.1180">
    <property type="entry name" value="Golgi alpha-mannosidase II"/>
    <property type="match status" value="2"/>
</dbReference>
<dbReference type="InterPro" id="IPR000322">
    <property type="entry name" value="Glyco_hydro_31_TIM"/>
</dbReference>
<dbReference type="SUPFAM" id="SSF51011">
    <property type="entry name" value="Glycosyl hydrolase domain"/>
    <property type="match status" value="1"/>
</dbReference>
<sequence>MASSFILADQFLQMSMYVPSMELAYGPGEHRNSIPVDMKGYPRFALWARDMPPMENSNLYGVHNFMLGLSRQGRAFGIFMLNSNAQEVAVQAHPSLSYRTIGGILDFFVFTGPSPASVITQYQELIGRPQLPPYWSLGFHLCRYGYENLADVRDTLMRNLQSLVPLDAQWVDIDYMNSSKDFTVSRKFKGLGDFVKQMRQLYDVRSVMMLDPAICSEGGDDYWPYKTGLEADIFVKDNRTGEPLVGEVWPGLTVFPDFTHPNIGEWWGNALTAFHETVPFDGIWIDMNEPASFVDGSTTGCSKESRLDNPPYTPPVVGGRLESKTICPSAQHFGRVAHYDLHNLYGYSEAKVTQQHLQRLKPGKRQFLLTRSSFAGSGRHTNHWTGDNLSDWPEMLASIGQIINFNMFGIPMTGADICGFRGQASEELCIRWSQLGAFYPFSRNHNELGQPPQDPAAWSFTATEYISTALQMRYHLLPYLYSLFYRAHLNGTTVARPLSFQFPDDVITHGIVRQFLLGPCLLITPVLEPNTDRVTGYLPKGEWVNLATGHREGGYRAGNTGEWKMFPAPLSTIPVHVRAGCILPMHTKAYSSLQARQTGLGITAVVDRRSQSAQGELFWDDGETEDQAYTYLEFRLTGQTLTARPTEVRTRLAQAPAKTDDLFLNFVLILGLGSRPSGFWVNGAQEKFFYDGRRDALSYSSQCQCILLSRQLNVTWTMP</sequence>
<evidence type="ECO:0000256" key="4">
    <source>
        <dbReference type="RuleBase" id="RU361185"/>
    </source>
</evidence>
<name>A0A3S5BQ59_9PLAT</name>
<dbReference type="GO" id="GO:0030246">
    <property type="term" value="F:carbohydrate binding"/>
    <property type="evidence" value="ECO:0007669"/>
    <property type="project" value="InterPro"/>
</dbReference>
<dbReference type="InterPro" id="IPR048395">
    <property type="entry name" value="Glyco_hydro_31_C"/>
</dbReference>
<dbReference type="Gene3D" id="2.60.40.1760">
    <property type="entry name" value="glycosyl hydrolase (family 31)"/>
    <property type="match status" value="1"/>
</dbReference>
<dbReference type="InterPro" id="IPR017853">
    <property type="entry name" value="GH"/>
</dbReference>
<evidence type="ECO:0000259" key="5">
    <source>
        <dbReference type="Pfam" id="PF01055"/>
    </source>
</evidence>
<accession>A0A3S5BQ59</accession>
<dbReference type="Proteomes" id="UP000784294">
    <property type="component" value="Unassembled WGS sequence"/>
</dbReference>
<evidence type="ECO:0000259" key="6">
    <source>
        <dbReference type="Pfam" id="PF21365"/>
    </source>
</evidence>
<evidence type="ECO:0000256" key="3">
    <source>
        <dbReference type="ARBA" id="ARBA00023295"/>
    </source>
</evidence>
<proteinExistence type="inferred from homology"/>
<dbReference type="InterPro" id="IPR013780">
    <property type="entry name" value="Glyco_hydro_b"/>
</dbReference>
<dbReference type="CDD" id="cd14752">
    <property type="entry name" value="GH31_N"/>
    <property type="match status" value="1"/>
</dbReference>
<dbReference type="Gene3D" id="3.20.20.80">
    <property type="entry name" value="Glycosidases"/>
    <property type="match status" value="1"/>
</dbReference>
<dbReference type="CDD" id="cd06602">
    <property type="entry name" value="GH31_MGAM_SI_GAA"/>
    <property type="match status" value="1"/>
</dbReference>